<evidence type="ECO:0000313" key="1">
    <source>
        <dbReference type="EMBL" id="GAK77778.1"/>
    </source>
</evidence>
<protein>
    <submittedName>
        <fullName evidence="1">Uncharacterized protein</fullName>
    </submittedName>
</protein>
<name>A0A081DFT2_NONUL</name>
<proteinExistence type="predicted"/>
<dbReference type="AlphaFoldDB" id="A0A081DFT2"/>
<dbReference type="EMBL" id="BBLG01000012">
    <property type="protein sequence ID" value="GAK77778.1"/>
    <property type="molecule type" value="Genomic_DNA"/>
</dbReference>
<comment type="caution">
    <text evidence="1">The sequence shown here is derived from an EMBL/GenBank/DDBJ whole genome shotgun (WGS) entry which is preliminary data.</text>
</comment>
<sequence>MLATVIYPAAVNPAFVFNFNGSNINEIPLMFKSVKSSSFL</sequence>
<gene>
    <name evidence="1" type="ORF">JCM19296_3387</name>
</gene>
<reference evidence="1 2" key="1">
    <citation type="journal article" date="2014" name="Genome Announc.">
        <title>Draft Genome Sequences of Marine Flavobacterium Nonlabens Strains NR17, NR24, NR27, NR32, NR33, and Ara13.</title>
        <authorList>
            <person name="Nakanishi M."/>
            <person name="Meirelles P."/>
            <person name="Suzuki R."/>
            <person name="Takatani N."/>
            <person name="Mino S."/>
            <person name="Suda W."/>
            <person name="Oshima K."/>
            <person name="Hattori M."/>
            <person name="Ohkuma M."/>
            <person name="Hosokawa M."/>
            <person name="Miyashita K."/>
            <person name="Thompson F.L."/>
            <person name="Niwa A."/>
            <person name="Sawabe T."/>
            <person name="Sawabe T."/>
        </authorList>
    </citation>
    <scope>NUCLEOTIDE SEQUENCE [LARGE SCALE GENOMIC DNA]</scope>
    <source>
        <strain evidence="2">JCM19296</strain>
    </source>
</reference>
<evidence type="ECO:0000313" key="2">
    <source>
        <dbReference type="Proteomes" id="UP000028980"/>
    </source>
</evidence>
<accession>A0A081DFT2</accession>
<organism evidence="1 2">
    <name type="scientific">Nonlabens ulvanivorans</name>
    <name type="common">Persicivirga ulvanivorans</name>
    <dbReference type="NCBI Taxonomy" id="906888"/>
    <lineage>
        <taxon>Bacteria</taxon>
        <taxon>Pseudomonadati</taxon>
        <taxon>Bacteroidota</taxon>
        <taxon>Flavobacteriia</taxon>
        <taxon>Flavobacteriales</taxon>
        <taxon>Flavobacteriaceae</taxon>
        <taxon>Nonlabens</taxon>
    </lineage>
</organism>
<dbReference type="Proteomes" id="UP000028980">
    <property type="component" value="Unassembled WGS sequence"/>
</dbReference>